<dbReference type="RefSeq" id="XP_009842736.1">
    <property type="nucleotide sequence ID" value="XM_009844434.1"/>
</dbReference>
<dbReference type="VEuPathDB" id="FungiDB:H257_16105"/>
<reference evidence="1" key="1">
    <citation type="submission" date="2013-12" db="EMBL/GenBank/DDBJ databases">
        <title>The Genome Sequence of Aphanomyces astaci APO3.</title>
        <authorList>
            <consortium name="The Broad Institute Genomics Platform"/>
            <person name="Russ C."/>
            <person name="Tyler B."/>
            <person name="van West P."/>
            <person name="Dieguez-Uribeondo J."/>
            <person name="Young S.K."/>
            <person name="Zeng Q."/>
            <person name="Gargeya S."/>
            <person name="Fitzgerald M."/>
            <person name="Abouelleil A."/>
            <person name="Alvarado L."/>
            <person name="Chapman S.B."/>
            <person name="Gainer-Dewar J."/>
            <person name="Goldberg J."/>
            <person name="Griggs A."/>
            <person name="Gujja S."/>
            <person name="Hansen M."/>
            <person name="Howarth C."/>
            <person name="Imamovic A."/>
            <person name="Ireland A."/>
            <person name="Larimer J."/>
            <person name="McCowan C."/>
            <person name="Murphy C."/>
            <person name="Pearson M."/>
            <person name="Poon T.W."/>
            <person name="Priest M."/>
            <person name="Roberts A."/>
            <person name="Saif S."/>
            <person name="Shea T."/>
            <person name="Sykes S."/>
            <person name="Wortman J."/>
            <person name="Nusbaum C."/>
            <person name="Birren B."/>
        </authorList>
    </citation>
    <scope>NUCLEOTIDE SEQUENCE [LARGE SCALE GENOMIC DNA]</scope>
    <source>
        <strain evidence="1">APO3</strain>
    </source>
</reference>
<dbReference type="EMBL" id="KI913193">
    <property type="protein sequence ID" value="ETV67743.1"/>
    <property type="molecule type" value="Genomic_DNA"/>
</dbReference>
<gene>
    <name evidence="1" type="ORF">H257_16105</name>
</gene>
<evidence type="ECO:0000313" key="1">
    <source>
        <dbReference type="EMBL" id="ETV67743.1"/>
    </source>
</evidence>
<proteinExistence type="predicted"/>
<accession>W4FM19</accession>
<sequence length="166" mass="18318">MDQILAYPPYFTHQNTATGGDMTVQLQTSQSHLAAHFHSMQQRTASLYNVVVIEMYPDVKTSVALAHTLMELMHEIYDATSVLLMDGAPLYLYLLDEATSYPIDTTPPICVKFLTTNKLVVQSGFELLKASNEVVATCRGLPGVELDTIKVMTSAETTSVEPFDVL</sequence>
<dbReference type="AlphaFoldDB" id="W4FM19"/>
<protein>
    <submittedName>
        <fullName evidence="1">Uncharacterized protein</fullName>
    </submittedName>
</protein>
<name>W4FM19_APHAT</name>
<dbReference type="GeneID" id="20818101"/>
<organism evidence="1">
    <name type="scientific">Aphanomyces astaci</name>
    <name type="common">Crayfish plague agent</name>
    <dbReference type="NCBI Taxonomy" id="112090"/>
    <lineage>
        <taxon>Eukaryota</taxon>
        <taxon>Sar</taxon>
        <taxon>Stramenopiles</taxon>
        <taxon>Oomycota</taxon>
        <taxon>Saprolegniomycetes</taxon>
        <taxon>Saprolegniales</taxon>
        <taxon>Verrucalvaceae</taxon>
        <taxon>Aphanomyces</taxon>
    </lineage>
</organism>